<organism evidence="2 3">
    <name type="scientific">Halanaerobium congolense</name>
    <dbReference type="NCBI Taxonomy" id="54121"/>
    <lineage>
        <taxon>Bacteria</taxon>
        <taxon>Bacillati</taxon>
        <taxon>Bacillota</taxon>
        <taxon>Clostridia</taxon>
        <taxon>Halanaerobiales</taxon>
        <taxon>Halanaerobiaceae</taxon>
        <taxon>Halanaerobium</taxon>
    </lineage>
</organism>
<dbReference type="Pfam" id="PF13274">
    <property type="entry name" value="SocA_Panacea"/>
    <property type="match status" value="1"/>
</dbReference>
<protein>
    <submittedName>
        <fullName evidence="2">Uncharacterized phage-associated protein</fullName>
    </submittedName>
</protein>
<dbReference type="RefSeq" id="WP_089716387.1">
    <property type="nucleotide sequence ID" value="NZ_FNEH01000021.1"/>
</dbReference>
<evidence type="ECO:0000259" key="1">
    <source>
        <dbReference type="Pfam" id="PF13274"/>
    </source>
</evidence>
<name>A0A1G8PS95_9FIRM</name>
<gene>
    <name evidence="2" type="ORF">SAMN04515654_1216</name>
</gene>
<reference evidence="2 3" key="1">
    <citation type="submission" date="2016-10" db="EMBL/GenBank/DDBJ databases">
        <authorList>
            <person name="de Groot N.N."/>
        </authorList>
    </citation>
    <scope>NUCLEOTIDE SEQUENCE [LARGE SCALE GENOMIC DNA]</scope>
    <source>
        <strain evidence="2 3">WG7</strain>
    </source>
</reference>
<evidence type="ECO:0000313" key="3">
    <source>
        <dbReference type="Proteomes" id="UP000198945"/>
    </source>
</evidence>
<dbReference type="InterPro" id="IPR025272">
    <property type="entry name" value="SocA_Panacea"/>
</dbReference>
<evidence type="ECO:0000313" key="2">
    <source>
        <dbReference type="EMBL" id="SDI95085.1"/>
    </source>
</evidence>
<sequence>MKVINVFKVAKWFIKNNYDNPRNNFDGNMKLQKLLYLAQLVHLYLYDKELFEEPIMAFEKGPVVEAVRIRYRDDTFNFIEEAKTMFMDLNQKIIKTLELTVELFGEYTAKELSEFTHTHACWEEALENSTRSNGFHSKNDSIIPIEEMKKHALPGIKQVIEAKKMTSDDNDKCEIVNGKEFYYDPSNISLNDRIYEILSNFEGEDNSYTVYEDPSQGLVIY</sequence>
<proteinExistence type="predicted"/>
<accession>A0A1G8PS95</accession>
<dbReference type="EMBL" id="FNEH01000021">
    <property type="protein sequence ID" value="SDI95085.1"/>
    <property type="molecule type" value="Genomic_DNA"/>
</dbReference>
<dbReference type="AlphaFoldDB" id="A0A1G8PS95"/>
<dbReference type="Proteomes" id="UP000198945">
    <property type="component" value="Unassembled WGS sequence"/>
</dbReference>
<feature type="domain" description="Antitoxin SocA-like Panacea" evidence="1">
    <location>
        <begin position="31"/>
        <end position="123"/>
    </location>
</feature>